<dbReference type="CDD" id="cd02966">
    <property type="entry name" value="TlpA_like_family"/>
    <property type="match status" value="1"/>
</dbReference>
<dbReference type="InterPro" id="IPR036249">
    <property type="entry name" value="Thioredoxin-like_sf"/>
</dbReference>
<keyword evidence="2" id="KW-0201">Cytochrome c-type biogenesis</keyword>
<dbReference type="Pfam" id="PF08534">
    <property type="entry name" value="Redoxin"/>
    <property type="match status" value="1"/>
</dbReference>
<evidence type="ECO:0000256" key="3">
    <source>
        <dbReference type="ARBA" id="ARBA00023284"/>
    </source>
</evidence>
<proteinExistence type="predicted"/>
<reference evidence="5 6" key="1">
    <citation type="submission" date="2019-04" db="EMBL/GenBank/DDBJ databases">
        <title>Azoarcus rhizosphaerae sp. nov. isolated from rhizosphere of Ficus religiosa.</title>
        <authorList>
            <person name="Lin S.-Y."/>
            <person name="Hameed A."/>
            <person name="Hsu Y.-H."/>
            <person name="Young C.-C."/>
        </authorList>
    </citation>
    <scope>NUCLEOTIDE SEQUENCE [LARGE SCALE GENOMIC DNA]</scope>
    <source>
        <strain evidence="5 6">CC-YHH848</strain>
    </source>
</reference>
<gene>
    <name evidence="5" type="ORF">E6O51_12380</name>
</gene>
<dbReference type="SUPFAM" id="SSF52833">
    <property type="entry name" value="Thioredoxin-like"/>
    <property type="match status" value="1"/>
</dbReference>
<dbReference type="EMBL" id="SSOD01000008">
    <property type="protein sequence ID" value="THF61049.1"/>
    <property type="molecule type" value="Genomic_DNA"/>
</dbReference>
<dbReference type="GO" id="GO:0017004">
    <property type="term" value="P:cytochrome complex assembly"/>
    <property type="evidence" value="ECO:0007669"/>
    <property type="project" value="UniProtKB-KW"/>
</dbReference>
<evidence type="ECO:0000256" key="2">
    <source>
        <dbReference type="ARBA" id="ARBA00022748"/>
    </source>
</evidence>
<dbReference type="PROSITE" id="PS51352">
    <property type="entry name" value="THIOREDOXIN_2"/>
    <property type="match status" value="1"/>
</dbReference>
<keyword evidence="6" id="KW-1185">Reference proteome</keyword>
<dbReference type="InterPro" id="IPR050553">
    <property type="entry name" value="Thioredoxin_ResA/DsbE_sf"/>
</dbReference>
<evidence type="ECO:0000313" key="5">
    <source>
        <dbReference type="EMBL" id="THF61049.1"/>
    </source>
</evidence>
<dbReference type="PROSITE" id="PS00194">
    <property type="entry name" value="THIOREDOXIN_1"/>
    <property type="match status" value="1"/>
</dbReference>
<evidence type="ECO:0000259" key="4">
    <source>
        <dbReference type="PROSITE" id="PS51352"/>
    </source>
</evidence>
<name>A0A4S4APH3_9RHOO</name>
<dbReference type="Gene3D" id="3.40.30.10">
    <property type="entry name" value="Glutaredoxin"/>
    <property type="match status" value="1"/>
</dbReference>
<comment type="subcellular location">
    <subcellularLocation>
        <location evidence="1">Cell envelope</location>
    </subcellularLocation>
</comment>
<organism evidence="5 6">
    <name type="scientific">Pseudothauera rhizosphaerae</name>
    <dbReference type="NCBI Taxonomy" id="2565932"/>
    <lineage>
        <taxon>Bacteria</taxon>
        <taxon>Pseudomonadati</taxon>
        <taxon>Pseudomonadota</taxon>
        <taxon>Betaproteobacteria</taxon>
        <taxon>Rhodocyclales</taxon>
        <taxon>Zoogloeaceae</taxon>
        <taxon>Pseudothauera</taxon>
    </lineage>
</organism>
<evidence type="ECO:0000256" key="1">
    <source>
        <dbReference type="ARBA" id="ARBA00004196"/>
    </source>
</evidence>
<keyword evidence="3" id="KW-0676">Redox-active center</keyword>
<evidence type="ECO:0000313" key="6">
    <source>
        <dbReference type="Proteomes" id="UP000307956"/>
    </source>
</evidence>
<feature type="domain" description="Thioredoxin" evidence="4">
    <location>
        <begin position="11"/>
        <end position="153"/>
    </location>
</feature>
<dbReference type="Proteomes" id="UP000307956">
    <property type="component" value="Unassembled WGS sequence"/>
</dbReference>
<dbReference type="OrthoDB" id="9811352at2"/>
<accession>A0A4S4APH3</accession>
<dbReference type="InterPro" id="IPR013766">
    <property type="entry name" value="Thioredoxin_domain"/>
</dbReference>
<sequence>MCAVFGTGAYAAGTDSLFAATLVGTDGKPAELAHYRGKPLLVNFWARWCGPCRTEMPELAALQKEYGPQGLTVLGIAVEDDPVAVREFLAAYGVDYPVALGRSKGIWLMQALGNGKAGLPFTLAIDRKGEIVVRKLGVFGKDDFESIAGRLLQ</sequence>
<dbReference type="PANTHER" id="PTHR42852:SF13">
    <property type="entry name" value="PROTEIN DIPZ"/>
    <property type="match status" value="1"/>
</dbReference>
<protein>
    <submittedName>
        <fullName evidence="5">TlpA family protein disulfide reductase</fullName>
    </submittedName>
</protein>
<comment type="caution">
    <text evidence="5">The sequence shown here is derived from an EMBL/GenBank/DDBJ whole genome shotgun (WGS) entry which is preliminary data.</text>
</comment>
<dbReference type="PANTHER" id="PTHR42852">
    <property type="entry name" value="THIOL:DISULFIDE INTERCHANGE PROTEIN DSBE"/>
    <property type="match status" value="1"/>
</dbReference>
<dbReference type="GO" id="GO:0030313">
    <property type="term" value="C:cell envelope"/>
    <property type="evidence" value="ECO:0007669"/>
    <property type="project" value="UniProtKB-SubCell"/>
</dbReference>
<dbReference type="InterPro" id="IPR013740">
    <property type="entry name" value="Redoxin"/>
</dbReference>
<dbReference type="AlphaFoldDB" id="A0A4S4APH3"/>
<dbReference type="InterPro" id="IPR017937">
    <property type="entry name" value="Thioredoxin_CS"/>
</dbReference>
<dbReference type="GO" id="GO:0015036">
    <property type="term" value="F:disulfide oxidoreductase activity"/>
    <property type="evidence" value="ECO:0007669"/>
    <property type="project" value="UniProtKB-ARBA"/>
</dbReference>